<comment type="caution">
    <text evidence="2">The sequence shown here is derived from an EMBL/GenBank/DDBJ whole genome shotgun (WGS) entry which is preliminary data.</text>
</comment>
<sequence>MSLMNWVVLIAMYSQLAVGGESIELSAVELPPVQQAGLASWYGDGAWHGDITANGEAFDPMQFTCAHRSLPFDTMVLIENRANRRRVWCRINDRGPYGYVNDEGEWAFVVSSSPDKNWRGILDMSIATARALGTTEVGLQNVYLRYWTRNSPPNFHLAALNP</sequence>
<protein>
    <recommendedName>
        <fullName evidence="1">RlpA-like protein double-psi beta-barrel domain-containing protein</fullName>
    </recommendedName>
</protein>
<dbReference type="CDD" id="cd22268">
    <property type="entry name" value="DPBB_RlpA-like"/>
    <property type="match status" value="1"/>
</dbReference>
<evidence type="ECO:0000313" key="2">
    <source>
        <dbReference type="EMBL" id="TXD38169.1"/>
    </source>
</evidence>
<organism evidence="2 3">
    <name type="scientific">Lujinxingia vulgaris</name>
    <dbReference type="NCBI Taxonomy" id="2600176"/>
    <lineage>
        <taxon>Bacteria</taxon>
        <taxon>Deltaproteobacteria</taxon>
        <taxon>Bradymonadales</taxon>
        <taxon>Lujinxingiaceae</taxon>
        <taxon>Lujinxingia</taxon>
    </lineage>
</organism>
<dbReference type="InterPro" id="IPR036908">
    <property type="entry name" value="RlpA-like_sf"/>
</dbReference>
<reference evidence="2 3" key="1">
    <citation type="submission" date="2019-08" db="EMBL/GenBank/DDBJ databases">
        <title>Bradymonadales sp. TMQ4.</title>
        <authorList>
            <person name="Liang Q."/>
        </authorList>
    </citation>
    <scope>NUCLEOTIDE SEQUENCE [LARGE SCALE GENOMIC DNA]</scope>
    <source>
        <strain evidence="2 3">TMQ4</strain>
    </source>
</reference>
<evidence type="ECO:0000259" key="1">
    <source>
        <dbReference type="Pfam" id="PF03330"/>
    </source>
</evidence>
<dbReference type="Pfam" id="PF03330">
    <property type="entry name" value="DPBB_1"/>
    <property type="match status" value="1"/>
</dbReference>
<dbReference type="OrthoDB" id="9779128at2"/>
<evidence type="ECO:0000313" key="3">
    <source>
        <dbReference type="Proteomes" id="UP000321412"/>
    </source>
</evidence>
<dbReference type="PANTHER" id="PTHR34183:SF1">
    <property type="entry name" value="ENDOLYTIC PEPTIDOGLYCAN TRANSGLYCOSYLASE RLPA"/>
    <property type="match status" value="1"/>
</dbReference>
<dbReference type="RefSeq" id="WP_146980111.1">
    <property type="nucleotide sequence ID" value="NZ_VOSM01000002.1"/>
</dbReference>
<dbReference type="SUPFAM" id="SSF50685">
    <property type="entry name" value="Barwin-like endoglucanases"/>
    <property type="match status" value="1"/>
</dbReference>
<accession>A0A5C6XED0</accession>
<name>A0A5C6XED0_9DELT</name>
<dbReference type="AlphaFoldDB" id="A0A5C6XED0"/>
<dbReference type="Gene3D" id="2.40.40.10">
    <property type="entry name" value="RlpA-like domain"/>
    <property type="match status" value="1"/>
</dbReference>
<dbReference type="InterPro" id="IPR009009">
    <property type="entry name" value="RlpA-like_DPBB"/>
</dbReference>
<dbReference type="Proteomes" id="UP000321412">
    <property type="component" value="Unassembled WGS sequence"/>
</dbReference>
<keyword evidence="3" id="KW-1185">Reference proteome</keyword>
<dbReference type="PANTHER" id="PTHR34183">
    <property type="entry name" value="ENDOLYTIC PEPTIDOGLYCAN TRANSGLYCOSYLASE RLPA"/>
    <property type="match status" value="1"/>
</dbReference>
<feature type="domain" description="RlpA-like protein double-psi beta-barrel" evidence="1">
    <location>
        <begin position="35"/>
        <end position="142"/>
    </location>
</feature>
<proteinExistence type="predicted"/>
<gene>
    <name evidence="2" type="ORF">FRC98_04520</name>
</gene>
<dbReference type="EMBL" id="VOSM01000002">
    <property type="protein sequence ID" value="TXD38169.1"/>
    <property type="molecule type" value="Genomic_DNA"/>
</dbReference>